<feature type="non-terminal residue" evidence="3">
    <location>
        <position position="168"/>
    </location>
</feature>
<dbReference type="PANTHER" id="PTHR38793:SF1">
    <property type="entry name" value="SMODS AND SLOG-ASSOCIATING 2TM EFFECTOR DOMAIN-CONTAINING PROTEIN"/>
    <property type="match status" value="1"/>
</dbReference>
<dbReference type="GeneID" id="28818037"/>
<dbReference type="NCBIfam" id="NF033635">
    <property type="entry name" value="SLATT_fungal"/>
    <property type="match status" value="1"/>
</dbReference>
<dbReference type="AlphaFoldDB" id="A0A194XM16"/>
<sequence>LSPTDLQAVRLALGATSASNPDSLIQPTHIIWPPSHLPPGLYHDVLRSLTISRYQYLLIALIFNTFLIIQLLLGASLTALGATTSSLSYKTSIIITSLAAANTVVAGLIALLHNGGLPSKYRMAWKEYGMVEMQVNEVLELGLVREGWGVDEVVEWCFGLYWDARRKV</sequence>
<protein>
    <recommendedName>
        <fullName evidence="2">SMODS and SLOG-associating 2TM effector domain-containing protein</fullName>
    </recommendedName>
</protein>
<dbReference type="RefSeq" id="XP_018075536.1">
    <property type="nucleotide sequence ID" value="XM_018208311.1"/>
</dbReference>
<dbReference type="InterPro" id="IPR041622">
    <property type="entry name" value="SLATT_fungi"/>
</dbReference>
<keyword evidence="4" id="KW-1185">Reference proteome</keyword>
<dbReference type="InParanoid" id="A0A194XM16"/>
<proteinExistence type="predicted"/>
<evidence type="ECO:0000313" key="4">
    <source>
        <dbReference type="Proteomes" id="UP000070700"/>
    </source>
</evidence>
<feature type="domain" description="SMODS and SLOG-associating 2TM effector" evidence="2">
    <location>
        <begin position="45"/>
        <end position="165"/>
    </location>
</feature>
<keyword evidence="1" id="KW-0812">Transmembrane</keyword>
<dbReference type="EMBL" id="KQ947408">
    <property type="protein sequence ID" value="KUJ21181.1"/>
    <property type="molecule type" value="Genomic_DNA"/>
</dbReference>
<gene>
    <name evidence="3" type="ORF">LY89DRAFT_551756</name>
</gene>
<evidence type="ECO:0000256" key="1">
    <source>
        <dbReference type="SAM" id="Phobius"/>
    </source>
</evidence>
<dbReference type="Proteomes" id="UP000070700">
    <property type="component" value="Unassembled WGS sequence"/>
</dbReference>
<dbReference type="OrthoDB" id="5398270at2759"/>
<dbReference type="Pfam" id="PF18142">
    <property type="entry name" value="SLATT_fungal"/>
    <property type="match status" value="1"/>
</dbReference>
<feature type="transmembrane region" description="Helical" evidence="1">
    <location>
        <begin position="92"/>
        <end position="113"/>
    </location>
</feature>
<organism evidence="3 4">
    <name type="scientific">Mollisia scopiformis</name>
    <name type="common">Conifer needle endophyte fungus</name>
    <name type="synonym">Phialocephala scopiformis</name>
    <dbReference type="NCBI Taxonomy" id="149040"/>
    <lineage>
        <taxon>Eukaryota</taxon>
        <taxon>Fungi</taxon>
        <taxon>Dikarya</taxon>
        <taxon>Ascomycota</taxon>
        <taxon>Pezizomycotina</taxon>
        <taxon>Leotiomycetes</taxon>
        <taxon>Helotiales</taxon>
        <taxon>Mollisiaceae</taxon>
        <taxon>Mollisia</taxon>
    </lineage>
</organism>
<keyword evidence="1" id="KW-1133">Transmembrane helix</keyword>
<dbReference type="KEGG" id="psco:LY89DRAFT_551756"/>
<dbReference type="PANTHER" id="PTHR38793">
    <property type="entry name" value="SLATT_FUNGAL DOMAIN-CONTAINING PROTEIN-RELATED"/>
    <property type="match status" value="1"/>
</dbReference>
<feature type="transmembrane region" description="Helical" evidence="1">
    <location>
        <begin position="56"/>
        <end position="80"/>
    </location>
</feature>
<evidence type="ECO:0000313" key="3">
    <source>
        <dbReference type="EMBL" id="KUJ21181.1"/>
    </source>
</evidence>
<accession>A0A194XM16</accession>
<feature type="non-terminal residue" evidence="3">
    <location>
        <position position="1"/>
    </location>
</feature>
<keyword evidence="1" id="KW-0472">Membrane</keyword>
<reference evidence="3 4" key="1">
    <citation type="submission" date="2015-10" db="EMBL/GenBank/DDBJ databases">
        <title>Full genome of DAOMC 229536 Phialocephala scopiformis, a fungal endophyte of spruce producing the potent anti-insectan compound rugulosin.</title>
        <authorList>
            <consortium name="DOE Joint Genome Institute"/>
            <person name="Walker A.K."/>
            <person name="Frasz S.L."/>
            <person name="Seifert K.A."/>
            <person name="Miller J.D."/>
            <person name="Mondo S.J."/>
            <person name="Labutti K."/>
            <person name="Lipzen A."/>
            <person name="Dockter R."/>
            <person name="Kennedy M."/>
            <person name="Grigoriev I.V."/>
            <person name="Spatafora J.W."/>
        </authorList>
    </citation>
    <scope>NUCLEOTIDE SEQUENCE [LARGE SCALE GENOMIC DNA]</scope>
    <source>
        <strain evidence="3 4">CBS 120377</strain>
    </source>
</reference>
<evidence type="ECO:0000259" key="2">
    <source>
        <dbReference type="Pfam" id="PF18142"/>
    </source>
</evidence>
<name>A0A194XM16_MOLSC</name>